<dbReference type="GO" id="GO:0042597">
    <property type="term" value="C:periplasmic space"/>
    <property type="evidence" value="ECO:0007669"/>
    <property type="project" value="UniProtKB-SubCell"/>
</dbReference>
<comment type="caution">
    <text evidence="11">The sequence shown here is derived from an EMBL/GenBank/DDBJ whole genome shotgun (WGS) entry which is preliminary data.</text>
</comment>
<keyword evidence="3 9" id="KW-0732">Signal</keyword>
<evidence type="ECO:0000313" key="11">
    <source>
        <dbReference type="EMBL" id="MBF1166518.1"/>
    </source>
</evidence>
<dbReference type="InterPro" id="IPR036249">
    <property type="entry name" value="Thioredoxin-like_sf"/>
</dbReference>
<dbReference type="InterPro" id="IPR017937">
    <property type="entry name" value="Thioredoxin_CS"/>
</dbReference>
<keyword evidence="6" id="KW-0676">Redox-active center</keyword>
<dbReference type="InterPro" id="IPR006311">
    <property type="entry name" value="TAT_signal"/>
</dbReference>
<keyword evidence="5 7" id="KW-1015">Disulfide bond</keyword>
<evidence type="ECO:0000256" key="7">
    <source>
        <dbReference type="PIRNR" id="PIRNR001488"/>
    </source>
</evidence>
<feature type="domain" description="Thioredoxin" evidence="10">
    <location>
        <begin position="10"/>
        <end position="200"/>
    </location>
</feature>
<dbReference type="InterPro" id="IPR013766">
    <property type="entry name" value="Thioredoxin_domain"/>
</dbReference>
<gene>
    <name evidence="11" type="ORF">HXL68_15960</name>
</gene>
<dbReference type="CDD" id="cd03019">
    <property type="entry name" value="DsbA_DsbA"/>
    <property type="match status" value="1"/>
</dbReference>
<dbReference type="AlphaFoldDB" id="A0A930G361"/>
<dbReference type="PROSITE" id="PS00194">
    <property type="entry name" value="THIOREDOXIN_1"/>
    <property type="match status" value="1"/>
</dbReference>
<reference evidence="11" key="1">
    <citation type="submission" date="2020-04" db="EMBL/GenBank/DDBJ databases">
        <title>Deep metagenomics examines the oral microbiome during advanced dental caries in children, revealing novel taxa and co-occurrences with host molecules.</title>
        <authorList>
            <person name="Baker J.L."/>
            <person name="Morton J.T."/>
            <person name="Dinis M."/>
            <person name="Alvarez R."/>
            <person name="Tran N.C."/>
            <person name="Knight R."/>
            <person name="Edlund A."/>
        </authorList>
    </citation>
    <scope>NUCLEOTIDE SEQUENCE</scope>
    <source>
        <strain evidence="11">JCVI_32_bin.24</strain>
    </source>
</reference>
<sequence length="214" mass="23371">MKFDRRSFVAAAFALGAAFAMPAFAQNAPYTPISPAQPTEDASKIEVLEFFSYGCPHCADFNPLLHAWAAKLPGDVVIKKVPITFGRAAWANIAKLYYTLEITGDLQRLESDVFKAIHVERQNLFEEKALTEWVVKKGVDAKKFSETFSSFGVMSKVKRGDQMAQAYKIQGVPALAVEGKFLVGGKDFNDTLAIADSLIAKARSEKAGKGSAKK</sequence>
<evidence type="ECO:0000256" key="5">
    <source>
        <dbReference type="ARBA" id="ARBA00023157"/>
    </source>
</evidence>
<protein>
    <recommendedName>
        <fullName evidence="7">Thiol:disulfide interchange protein</fullName>
    </recommendedName>
</protein>
<evidence type="ECO:0000256" key="1">
    <source>
        <dbReference type="ARBA" id="ARBA00004418"/>
    </source>
</evidence>
<dbReference type="Proteomes" id="UP000718593">
    <property type="component" value="Unassembled WGS sequence"/>
</dbReference>
<evidence type="ECO:0000256" key="3">
    <source>
        <dbReference type="ARBA" id="ARBA00022729"/>
    </source>
</evidence>
<dbReference type="InterPro" id="IPR050824">
    <property type="entry name" value="Thiol_disulfide_DsbA"/>
</dbReference>
<evidence type="ECO:0000259" key="10">
    <source>
        <dbReference type="PROSITE" id="PS51352"/>
    </source>
</evidence>
<proteinExistence type="inferred from homology"/>
<dbReference type="InterPro" id="IPR023205">
    <property type="entry name" value="DsbA/DsbL"/>
</dbReference>
<accession>A0A930G361</accession>
<evidence type="ECO:0000256" key="8">
    <source>
        <dbReference type="PIRSR" id="PIRSR001488-1"/>
    </source>
</evidence>
<dbReference type="PANTHER" id="PTHR35891">
    <property type="entry name" value="THIOL:DISULFIDE INTERCHANGE PROTEIN DSBA"/>
    <property type="match status" value="1"/>
</dbReference>
<dbReference type="InterPro" id="IPR001853">
    <property type="entry name" value="DSBA-like_thioredoxin_dom"/>
</dbReference>
<feature type="chain" id="PRO_5036873667" description="Thiol:disulfide interchange protein" evidence="9">
    <location>
        <begin position="26"/>
        <end position="214"/>
    </location>
</feature>
<dbReference type="RefSeq" id="WP_027457308.1">
    <property type="nucleotide sequence ID" value="NZ_JARBJQ010000010.1"/>
</dbReference>
<dbReference type="Gene3D" id="3.40.30.10">
    <property type="entry name" value="Glutaredoxin"/>
    <property type="match status" value="1"/>
</dbReference>
<dbReference type="EMBL" id="JABZMI010000486">
    <property type="protein sequence ID" value="MBF1166518.1"/>
    <property type="molecule type" value="Genomic_DNA"/>
</dbReference>
<dbReference type="GO" id="GO:0015036">
    <property type="term" value="F:disulfide oxidoreductase activity"/>
    <property type="evidence" value="ECO:0007669"/>
    <property type="project" value="UniProtKB-ARBA"/>
</dbReference>
<dbReference type="Pfam" id="PF01323">
    <property type="entry name" value="DSBA"/>
    <property type="match status" value="1"/>
</dbReference>
<dbReference type="PROSITE" id="PS51318">
    <property type="entry name" value="TAT"/>
    <property type="match status" value="1"/>
</dbReference>
<evidence type="ECO:0000256" key="9">
    <source>
        <dbReference type="SAM" id="SignalP"/>
    </source>
</evidence>
<evidence type="ECO:0000313" key="12">
    <source>
        <dbReference type="Proteomes" id="UP000718593"/>
    </source>
</evidence>
<evidence type="ECO:0000256" key="6">
    <source>
        <dbReference type="ARBA" id="ARBA00023284"/>
    </source>
</evidence>
<dbReference type="PIRSF" id="PIRSF001488">
    <property type="entry name" value="Tdi_protein"/>
    <property type="match status" value="1"/>
</dbReference>
<comment type="similarity">
    <text evidence="2">Belongs to the thioredoxin family. DsbA subfamily.</text>
</comment>
<name>A0A930G361_9RHOO</name>
<dbReference type="PROSITE" id="PS51352">
    <property type="entry name" value="THIOREDOXIN_2"/>
    <property type="match status" value="1"/>
</dbReference>
<dbReference type="PANTHER" id="PTHR35891:SF3">
    <property type="entry name" value="THIOL:DISULFIDE INTERCHANGE PROTEIN DSBL"/>
    <property type="match status" value="1"/>
</dbReference>
<organism evidence="11 12">
    <name type="scientific">Dechloromonas agitata</name>
    <dbReference type="NCBI Taxonomy" id="73030"/>
    <lineage>
        <taxon>Bacteria</taxon>
        <taxon>Pseudomonadati</taxon>
        <taxon>Pseudomonadota</taxon>
        <taxon>Betaproteobacteria</taxon>
        <taxon>Rhodocyclales</taxon>
        <taxon>Azonexaceae</taxon>
        <taxon>Dechloromonas</taxon>
    </lineage>
</organism>
<dbReference type="SUPFAM" id="SSF52833">
    <property type="entry name" value="Thioredoxin-like"/>
    <property type="match status" value="1"/>
</dbReference>
<feature type="disulfide bond" description="Redox-active" evidence="8">
    <location>
        <begin position="55"/>
        <end position="58"/>
    </location>
</feature>
<comment type="subcellular location">
    <subcellularLocation>
        <location evidence="1 7">Periplasm</location>
    </subcellularLocation>
</comment>
<evidence type="ECO:0000256" key="4">
    <source>
        <dbReference type="ARBA" id="ARBA00022764"/>
    </source>
</evidence>
<keyword evidence="4 7" id="KW-0574">Periplasm</keyword>
<feature type="signal peptide" evidence="9">
    <location>
        <begin position="1"/>
        <end position="25"/>
    </location>
</feature>
<evidence type="ECO:0000256" key="2">
    <source>
        <dbReference type="ARBA" id="ARBA00005791"/>
    </source>
</evidence>